<accession>A0A914D4W1</accession>
<evidence type="ECO:0000256" key="4">
    <source>
        <dbReference type="ARBA" id="ARBA00023157"/>
    </source>
</evidence>
<reference evidence="7" key="1">
    <citation type="submission" date="2022-11" db="UniProtKB">
        <authorList>
            <consortium name="WormBaseParasite"/>
        </authorList>
    </citation>
    <scope>IDENTIFICATION</scope>
</reference>
<feature type="domain" description="Ig-like" evidence="5">
    <location>
        <begin position="15"/>
        <end position="102"/>
    </location>
</feature>
<name>A0A914D4W1_9BILA</name>
<evidence type="ECO:0000256" key="3">
    <source>
        <dbReference type="ARBA" id="ARBA00022553"/>
    </source>
</evidence>
<dbReference type="InterPro" id="IPR003598">
    <property type="entry name" value="Ig_sub2"/>
</dbReference>
<proteinExistence type="predicted"/>
<dbReference type="InterPro" id="IPR007110">
    <property type="entry name" value="Ig-like_dom"/>
</dbReference>
<dbReference type="PANTHER" id="PTHR35971:SF5">
    <property type="entry name" value="OBSCURIN LIKE CYTOSKELETAL ADAPTOR 1"/>
    <property type="match status" value="1"/>
</dbReference>
<keyword evidence="3" id="KW-0597">Phosphoprotein</keyword>
<feature type="domain" description="Ig-like" evidence="5">
    <location>
        <begin position="110"/>
        <end position="198"/>
    </location>
</feature>
<comment type="subcellular location">
    <subcellularLocation>
        <location evidence="1">Cytoplasm</location>
    </subcellularLocation>
</comment>
<dbReference type="InterPro" id="IPR003599">
    <property type="entry name" value="Ig_sub"/>
</dbReference>
<dbReference type="Gene3D" id="2.60.40.10">
    <property type="entry name" value="Immunoglobulins"/>
    <property type="match status" value="2"/>
</dbReference>
<dbReference type="PANTHER" id="PTHR35971">
    <property type="entry name" value="SI:DKEY-31G6.6"/>
    <property type="match status" value="1"/>
</dbReference>
<evidence type="ECO:0000313" key="6">
    <source>
        <dbReference type="Proteomes" id="UP000887540"/>
    </source>
</evidence>
<dbReference type="AlphaFoldDB" id="A0A914D4W1"/>
<sequence length="204" mass="23462">MFETVNGEWDLRITPKASELKLHPTGKNFFIICEVTNVSINSHPEIQWYKNGKLMRAEEFMKIKESPSFHHKKTLFIKNSTIKDSGAYACEASLDGLHRTIKFEMNFHVPFTFGKTKSLQYAKSGRDARIFCKAQGVGIQVEWLYNGTILETCSRKYKYEDQNRTLVIPSFCSCQDNGTYTCRVQQFGSYNSINITVTAREVNL</sequence>
<dbReference type="InterPro" id="IPR013783">
    <property type="entry name" value="Ig-like_fold"/>
</dbReference>
<keyword evidence="4" id="KW-1015">Disulfide bond</keyword>
<protein>
    <submittedName>
        <fullName evidence="7">Ig-like domain-containing protein</fullName>
    </submittedName>
</protein>
<evidence type="ECO:0000259" key="5">
    <source>
        <dbReference type="PROSITE" id="PS50835"/>
    </source>
</evidence>
<dbReference type="InterPro" id="IPR036179">
    <property type="entry name" value="Ig-like_dom_sf"/>
</dbReference>
<evidence type="ECO:0000313" key="7">
    <source>
        <dbReference type="WBParaSite" id="ACRNAN_scaffold1784.g16538.t1"/>
    </source>
</evidence>
<keyword evidence="6" id="KW-1185">Reference proteome</keyword>
<dbReference type="InterPro" id="IPR013098">
    <property type="entry name" value="Ig_I-set"/>
</dbReference>
<dbReference type="PROSITE" id="PS50835">
    <property type="entry name" value="IG_LIKE"/>
    <property type="match status" value="2"/>
</dbReference>
<dbReference type="CDD" id="cd00096">
    <property type="entry name" value="Ig"/>
    <property type="match status" value="2"/>
</dbReference>
<dbReference type="GO" id="GO:0005737">
    <property type="term" value="C:cytoplasm"/>
    <property type="evidence" value="ECO:0007669"/>
    <property type="project" value="UniProtKB-SubCell"/>
</dbReference>
<dbReference type="InterPro" id="IPR052385">
    <property type="entry name" value="Obscurin/Obscurin-like_Reg"/>
</dbReference>
<evidence type="ECO:0000256" key="1">
    <source>
        <dbReference type="ARBA" id="ARBA00004496"/>
    </source>
</evidence>
<organism evidence="6 7">
    <name type="scientific">Acrobeloides nanus</name>
    <dbReference type="NCBI Taxonomy" id="290746"/>
    <lineage>
        <taxon>Eukaryota</taxon>
        <taxon>Metazoa</taxon>
        <taxon>Ecdysozoa</taxon>
        <taxon>Nematoda</taxon>
        <taxon>Chromadorea</taxon>
        <taxon>Rhabditida</taxon>
        <taxon>Tylenchina</taxon>
        <taxon>Cephalobomorpha</taxon>
        <taxon>Cephaloboidea</taxon>
        <taxon>Cephalobidae</taxon>
        <taxon>Acrobeloides</taxon>
    </lineage>
</organism>
<dbReference type="WBParaSite" id="ACRNAN_scaffold1784.g16538.t1">
    <property type="protein sequence ID" value="ACRNAN_scaffold1784.g16538.t1"/>
    <property type="gene ID" value="ACRNAN_scaffold1784.g16538"/>
</dbReference>
<keyword evidence="2" id="KW-0963">Cytoplasm</keyword>
<dbReference type="SUPFAM" id="SSF48726">
    <property type="entry name" value="Immunoglobulin"/>
    <property type="match status" value="2"/>
</dbReference>
<dbReference type="SMART" id="SM00409">
    <property type="entry name" value="IG"/>
    <property type="match status" value="2"/>
</dbReference>
<dbReference type="SMART" id="SM00408">
    <property type="entry name" value="IGc2"/>
    <property type="match status" value="2"/>
</dbReference>
<dbReference type="Proteomes" id="UP000887540">
    <property type="component" value="Unplaced"/>
</dbReference>
<dbReference type="Pfam" id="PF07679">
    <property type="entry name" value="I-set"/>
    <property type="match status" value="2"/>
</dbReference>
<evidence type="ECO:0000256" key="2">
    <source>
        <dbReference type="ARBA" id="ARBA00022490"/>
    </source>
</evidence>